<dbReference type="Proteomes" id="UP001154420">
    <property type="component" value="Unassembled WGS sequence"/>
</dbReference>
<dbReference type="RefSeq" id="WP_160562224.1">
    <property type="nucleotide sequence ID" value="NZ_QZDT01000080.1"/>
</dbReference>
<dbReference type="EMBL" id="QZDT01000080">
    <property type="protein sequence ID" value="NBJ95324.1"/>
    <property type="molecule type" value="Genomic_DNA"/>
</dbReference>
<gene>
    <name evidence="1" type="ORF">D5281_23000</name>
</gene>
<evidence type="ECO:0000313" key="1">
    <source>
        <dbReference type="EMBL" id="NBJ95324.1"/>
    </source>
</evidence>
<organism evidence="1 2">
    <name type="scientific">Parablautia muri</name>
    <dbReference type="NCBI Taxonomy" id="2320879"/>
    <lineage>
        <taxon>Bacteria</taxon>
        <taxon>Bacillati</taxon>
        <taxon>Bacillota</taxon>
        <taxon>Clostridia</taxon>
        <taxon>Lachnospirales</taxon>
        <taxon>Lachnospiraceae</taxon>
        <taxon>Parablautia</taxon>
    </lineage>
</organism>
<dbReference type="OrthoDB" id="9798744at2"/>
<protein>
    <submittedName>
        <fullName evidence="1">Uncharacterized protein</fullName>
    </submittedName>
</protein>
<comment type="caution">
    <text evidence="1">The sequence shown here is derived from an EMBL/GenBank/DDBJ whole genome shotgun (WGS) entry which is preliminary data.</text>
</comment>
<reference evidence="1" key="1">
    <citation type="submission" date="2018-09" db="EMBL/GenBank/DDBJ databases">
        <title>Murine metabolic-syndrome-specific gut microbial biobank.</title>
        <authorList>
            <person name="Liu C."/>
        </authorList>
    </citation>
    <scope>NUCLEOTIDE SEQUENCE</scope>
    <source>
        <strain evidence="1">D42-62</strain>
    </source>
</reference>
<name>A0A9X5BKD5_9FIRM</name>
<evidence type="ECO:0000313" key="2">
    <source>
        <dbReference type="Proteomes" id="UP001154420"/>
    </source>
</evidence>
<proteinExistence type="predicted"/>
<dbReference type="AlphaFoldDB" id="A0A9X5BKD5"/>
<keyword evidence="2" id="KW-1185">Reference proteome</keyword>
<accession>A0A9X5BKD5</accession>
<sequence>MDEKDFLELIISERMGMHYDRFKKDCPLTAEQAAEAEKADQAHELLYGQLTPEKRELLELCEDGENSRVVIKNEFYYRAGFRDGINLDRLIKEIKEKG</sequence>